<dbReference type="Gene3D" id="1.25.40.20">
    <property type="entry name" value="Ankyrin repeat-containing domain"/>
    <property type="match status" value="2"/>
</dbReference>
<dbReference type="Pfam" id="PF00076">
    <property type="entry name" value="RRM_1"/>
    <property type="match status" value="1"/>
</dbReference>
<dbReference type="PANTHER" id="PTHR24203:SF86">
    <property type="entry name" value="PROTEASOME 26S SUBUNIT, NON-ATPASE 10"/>
    <property type="match status" value="1"/>
</dbReference>
<evidence type="ECO:0000256" key="3">
    <source>
        <dbReference type="PROSITE-ProRule" id="PRU00023"/>
    </source>
</evidence>
<feature type="repeat" description="ANK" evidence="3">
    <location>
        <begin position="120"/>
        <end position="152"/>
    </location>
</feature>
<dbReference type="Proteomes" id="UP001314170">
    <property type="component" value="Unassembled WGS sequence"/>
</dbReference>
<sequence>MILLPYPSSGLPFDLNSPCNQVSSSAWTRICTTKPQENKIIFKTSKKGSTAGDEAITELLLKTNIDLNDVHADGRSALHWIMWLPLKHGARVNQKNKLGLTTVHIAASNDQDCINSIREMKETPLFLAAKNDYRDCAELLLHRGASTAVFNLRKQQPVDLAESQDMRFMLNYTDVNLNSLGKLFEEQFGSVDDAVILEVQKADKIKSRGFGYVIFKDKKSVSGAVEAHHVIILTALGGSCQITDDNPEDESPCVNSRYLQFLKPDPIFHARSWASSDFDGGKETAVGERGSGKGFQEIKPRCLLASRI</sequence>
<dbReference type="InterPro" id="IPR002110">
    <property type="entry name" value="Ankyrin_rpt"/>
</dbReference>
<keyword evidence="2 3" id="KW-0040">ANK repeat</keyword>
<dbReference type="InterPro" id="IPR035979">
    <property type="entry name" value="RBD_domain_sf"/>
</dbReference>
<dbReference type="SUPFAM" id="SSF48403">
    <property type="entry name" value="Ankyrin repeat"/>
    <property type="match status" value="1"/>
</dbReference>
<dbReference type="SUPFAM" id="SSF54928">
    <property type="entry name" value="RNA-binding domain, RBD"/>
    <property type="match status" value="1"/>
</dbReference>
<proteinExistence type="predicted"/>
<dbReference type="PROSITE" id="PS50088">
    <property type="entry name" value="ANK_REPEAT"/>
    <property type="match status" value="1"/>
</dbReference>
<keyword evidence="4" id="KW-0694">RNA-binding</keyword>
<reference evidence="6 7" key="1">
    <citation type="submission" date="2024-01" db="EMBL/GenBank/DDBJ databases">
        <authorList>
            <person name="Waweru B."/>
        </authorList>
    </citation>
    <scope>NUCLEOTIDE SEQUENCE [LARGE SCALE GENOMIC DNA]</scope>
</reference>
<dbReference type="GO" id="GO:0003723">
    <property type="term" value="F:RNA binding"/>
    <property type="evidence" value="ECO:0007669"/>
    <property type="project" value="UniProtKB-UniRule"/>
</dbReference>
<feature type="domain" description="RRM" evidence="5">
    <location>
        <begin position="165"/>
        <end position="238"/>
    </location>
</feature>
<dbReference type="InterPro" id="IPR012677">
    <property type="entry name" value="Nucleotide-bd_a/b_plait_sf"/>
</dbReference>
<evidence type="ECO:0000313" key="7">
    <source>
        <dbReference type="Proteomes" id="UP001314170"/>
    </source>
</evidence>
<keyword evidence="7" id="KW-1185">Reference proteome</keyword>
<keyword evidence="1" id="KW-0677">Repeat</keyword>
<evidence type="ECO:0000256" key="4">
    <source>
        <dbReference type="PROSITE-ProRule" id="PRU00176"/>
    </source>
</evidence>
<dbReference type="PROSITE" id="PS50102">
    <property type="entry name" value="RRM"/>
    <property type="match status" value="1"/>
</dbReference>
<organism evidence="6 7">
    <name type="scientific">Dovyalis caffra</name>
    <dbReference type="NCBI Taxonomy" id="77055"/>
    <lineage>
        <taxon>Eukaryota</taxon>
        <taxon>Viridiplantae</taxon>
        <taxon>Streptophyta</taxon>
        <taxon>Embryophyta</taxon>
        <taxon>Tracheophyta</taxon>
        <taxon>Spermatophyta</taxon>
        <taxon>Magnoliopsida</taxon>
        <taxon>eudicotyledons</taxon>
        <taxon>Gunneridae</taxon>
        <taxon>Pentapetalae</taxon>
        <taxon>rosids</taxon>
        <taxon>fabids</taxon>
        <taxon>Malpighiales</taxon>
        <taxon>Salicaceae</taxon>
        <taxon>Flacourtieae</taxon>
        <taxon>Dovyalis</taxon>
    </lineage>
</organism>
<dbReference type="AlphaFoldDB" id="A0AAV1R1Z5"/>
<name>A0AAV1R1Z5_9ROSI</name>
<dbReference type="PANTHER" id="PTHR24203">
    <property type="entry name" value="ANKYRIN REPEAT FAMILY PROTEIN"/>
    <property type="match status" value="1"/>
</dbReference>
<dbReference type="Pfam" id="PF12796">
    <property type="entry name" value="Ank_2"/>
    <property type="match status" value="1"/>
</dbReference>
<accession>A0AAV1R1Z5</accession>
<evidence type="ECO:0000256" key="2">
    <source>
        <dbReference type="ARBA" id="ARBA00023043"/>
    </source>
</evidence>
<protein>
    <recommendedName>
        <fullName evidence="5">RRM domain-containing protein</fullName>
    </recommendedName>
</protein>
<evidence type="ECO:0000259" key="5">
    <source>
        <dbReference type="PROSITE" id="PS50102"/>
    </source>
</evidence>
<dbReference type="Gene3D" id="3.30.70.330">
    <property type="match status" value="1"/>
</dbReference>
<gene>
    <name evidence="6" type="ORF">DCAF_LOCUS5736</name>
</gene>
<evidence type="ECO:0000256" key="1">
    <source>
        <dbReference type="ARBA" id="ARBA00022737"/>
    </source>
</evidence>
<dbReference type="EMBL" id="CAWUPB010000892">
    <property type="protein sequence ID" value="CAK7328017.1"/>
    <property type="molecule type" value="Genomic_DNA"/>
</dbReference>
<dbReference type="InterPro" id="IPR000504">
    <property type="entry name" value="RRM_dom"/>
</dbReference>
<comment type="caution">
    <text evidence="6">The sequence shown here is derived from an EMBL/GenBank/DDBJ whole genome shotgun (WGS) entry which is preliminary data.</text>
</comment>
<dbReference type="InterPro" id="IPR036770">
    <property type="entry name" value="Ankyrin_rpt-contain_sf"/>
</dbReference>
<evidence type="ECO:0000313" key="6">
    <source>
        <dbReference type="EMBL" id="CAK7328017.1"/>
    </source>
</evidence>